<organism evidence="1">
    <name type="scientific">marine sediment metagenome</name>
    <dbReference type="NCBI Taxonomy" id="412755"/>
    <lineage>
        <taxon>unclassified sequences</taxon>
        <taxon>metagenomes</taxon>
        <taxon>ecological metagenomes</taxon>
    </lineage>
</organism>
<dbReference type="AlphaFoldDB" id="A0A0F9JX55"/>
<comment type="caution">
    <text evidence="1">The sequence shown here is derived from an EMBL/GenBank/DDBJ whole genome shotgun (WGS) entry which is preliminary data.</text>
</comment>
<accession>A0A0F9JX55</accession>
<protein>
    <submittedName>
        <fullName evidence="1">Uncharacterized protein</fullName>
    </submittedName>
</protein>
<name>A0A0F9JX55_9ZZZZ</name>
<dbReference type="EMBL" id="LAZR01016667">
    <property type="protein sequence ID" value="KKM03498.1"/>
    <property type="molecule type" value="Genomic_DNA"/>
</dbReference>
<reference evidence="1" key="1">
    <citation type="journal article" date="2015" name="Nature">
        <title>Complex archaea that bridge the gap between prokaryotes and eukaryotes.</title>
        <authorList>
            <person name="Spang A."/>
            <person name="Saw J.H."/>
            <person name="Jorgensen S.L."/>
            <person name="Zaremba-Niedzwiedzka K."/>
            <person name="Martijn J."/>
            <person name="Lind A.E."/>
            <person name="van Eijk R."/>
            <person name="Schleper C."/>
            <person name="Guy L."/>
            <person name="Ettema T.J."/>
        </authorList>
    </citation>
    <scope>NUCLEOTIDE SEQUENCE</scope>
</reference>
<proteinExistence type="predicted"/>
<sequence length="86" mass="10010">MQTRLVRKGRIKLGGRWWRPSEQHLGYDGRLDGHRFVFHQYPSSAGPLVCLWGTEAQAQGDDQAYGPELVDGAFPWYWWHPEKEAQ</sequence>
<gene>
    <name evidence="1" type="ORF">LCGC14_1773830</name>
</gene>
<evidence type="ECO:0000313" key="1">
    <source>
        <dbReference type="EMBL" id="KKM03498.1"/>
    </source>
</evidence>